<organism evidence="1">
    <name type="scientific">bioreactor metagenome</name>
    <dbReference type="NCBI Taxonomy" id="1076179"/>
    <lineage>
        <taxon>unclassified sequences</taxon>
        <taxon>metagenomes</taxon>
        <taxon>ecological metagenomes</taxon>
    </lineage>
</organism>
<accession>A0A645FKG8</accession>
<comment type="caution">
    <text evidence="1">The sequence shown here is derived from an EMBL/GenBank/DDBJ whole genome shotgun (WGS) entry which is preliminary data.</text>
</comment>
<dbReference type="InterPro" id="IPR021457">
    <property type="entry name" value="DUF3108"/>
</dbReference>
<dbReference type="AlphaFoldDB" id="A0A645FKG8"/>
<dbReference type="Pfam" id="PF11306">
    <property type="entry name" value="DUF3108"/>
    <property type="match status" value="1"/>
</dbReference>
<proteinExistence type="predicted"/>
<reference evidence="1" key="1">
    <citation type="submission" date="2019-08" db="EMBL/GenBank/DDBJ databases">
        <authorList>
            <person name="Kucharzyk K."/>
            <person name="Murdoch R.W."/>
            <person name="Higgins S."/>
            <person name="Loffler F."/>
        </authorList>
    </citation>
    <scope>NUCLEOTIDE SEQUENCE</scope>
</reference>
<sequence>MKTRKFISLATFSILLFSFIGAQAQDRVVANTAYKRGEKLTYIIYFDSFLTGKIKAAYGTFEVLPETETIGGHVCNHIVASGATFKKYNWAIFVNDRFDSYVDEKGQYPLLFLRRANEGNYTANQDIVFNHSKNLAQFKDNKNNKTVNYYIPTYAQDMISAGYYARNLDLTTFTAGQNITLPYVFEDSLFSTTLVYDGIANLKMGLGTFNCIKLKPKVLVGTVFGEAYPLTIYVTNDKNRIPIYAKSSILIGTVKFELISYSGLKNPLDSKKK</sequence>
<protein>
    <recommendedName>
        <fullName evidence="2">DUF3108 domain-containing protein</fullName>
    </recommendedName>
</protein>
<dbReference type="EMBL" id="VSSQ01059340">
    <property type="protein sequence ID" value="MPN12914.1"/>
    <property type="molecule type" value="Genomic_DNA"/>
</dbReference>
<evidence type="ECO:0008006" key="2">
    <source>
        <dbReference type="Google" id="ProtNLM"/>
    </source>
</evidence>
<evidence type="ECO:0000313" key="1">
    <source>
        <dbReference type="EMBL" id="MPN12914.1"/>
    </source>
</evidence>
<name>A0A645FKG8_9ZZZZ</name>
<gene>
    <name evidence="1" type="ORF">SDC9_160234</name>
</gene>